<dbReference type="Proteomes" id="UP000195072">
    <property type="component" value="Unassembled WGS sequence"/>
</dbReference>
<protein>
    <recommendedName>
        <fullName evidence="1">EAL domain-containing protein</fullName>
    </recommendedName>
</protein>
<proteinExistence type="predicted"/>
<dbReference type="InterPro" id="IPR001633">
    <property type="entry name" value="EAL_dom"/>
</dbReference>
<sequence length="59" mass="6718">MDTDDFYALVDAAGRDEDAYVRVDRLRITKEFLEGLCEDSDEIKEMSVTDIIDLMEGAL</sequence>
<evidence type="ECO:0000259" key="1">
    <source>
        <dbReference type="PROSITE" id="PS50883"/>
    </source>
</evidence>
<gene>
    <name evidence="2" type="ORF">HK16_04015</name>
</gene>
<dbReference type="AlphaFoldDB" id="A0A252EDU9"/>
<dbReference type="EMBL" id="JOOZ01000157">
    <property type="protein sequence ID" value="OUL64589.1"/>
    <property type="molecule type" value="Genomic_DNA"/>
</dbReference>
<reference evidence="2 3" key="1">
    <citation type="submission" date="2014-06" db="EMBL/GenBank/DDBJ databases">
        <authorList>
            <person name="Ju J."/>
            <person name="Zhang J."/>
        </authorList>
    </citation>
    <scope>NUCLEOTIDE SEQUENCE [LARGE SCALE GENOMIC DNA]</scope>
    <source>
        <strain evidence="2">DmL_050</strain>
    </source>
</reference>
<accession>A0A252EDU9</accession>
<feature type="domain" description="EAL" evidence="1">
    <location>
        <begin position="1"/>
        <end position="59"/>
    </location>
</feature>
<name>A0A252EDU9_9PROT</name>
<organism evidence="2 3">
    <name type="scientific">Acetobacter senegalensis</name>
    <dbReference type="NCBI Taxonomy" id="446692"/>
    <lineage>
        <taxon>Bacteria</taxon>
        <taxon>Pseudomonadati</taxon>
        <taxon>Pseudomonadota</taxon>
        <taxon>Alphaproteobacteria</taxon>
        <taxon>Acetobacterales</taxon>
        <taxon>Acetobacteraceae</taxon>
        <taxon>Acetobacter</taxon>
    </lineage>
</organism>
<comment type="caution">
    <text evidence="2">The sequence shown here is derived from an EMBL/GenBank/DDBJ whole genome shotgun (WGS) entry which is preliminary data.</text>
</comment>
<evidence type="ECO:0000313" key="2">
    <source>
        <dbReference type="EMBL" id="OUL64589.1"/>
    </source>
</evidence>
<evidence type="ECO:0000313" key="3">
    <source>
        <dbReference type="Proteomes" id="UP000195072"/>
    </source>
</evidence>
<dbReference type="PROSITE" id="PS50883">
    <property type="entry name" value="EAL"/>
    <property type="match status" value="1"/>
</dbReference>